<dbReference type="InterPro" id="IPR050595">
    <property type="entry name" value="Bact_response_regulator"/>
</dbReference>
<evidence type="ECO:0000256" key="2">
    <source>
        <dbReference type="PROSITE-ProRule" id="PRU00169"/>
    </source>
</evidence>
<dbReference type="Gene3D" id="3.40.50.2300">
    <property type="match status" value="1"/>
</dbReference>
<dbReference type="InterPro" id="IPR011006">
    <property type="entry name" value="CheY-like_superfamily"/>
</dbReference>
<accession>A0A2S7IG82</accession>
<dbReference type="RefSeq" id="WP_104715505.1">
    <property type="nucleotide sequence ID" value="NZ_PTRA01000006.1"/>
</dbReference>
<comment type="caution">
    <text evidence="4">The sequence shown here is derived from an EMBL/GenBank/DDBJ whole genome shotgun (WGS) entry which is preliminary data.</text>
</comment>
<gene>
    <name evidence="4" type="ORF">C5O19_21765</name>
</gene>
<feature type="modified residue" description="4-aspartylphosphate" evidence="2">
    <location>
        <position position="57"/>
    </location>
</feature>
<dbReference type="InterPro" id="IPR001789">
    <property type="entry name" value="Sig_transdc_resp-reg_receiver"/>
</dbReference>
<reference evidence="5" key="1">
    <citation type="submission" date="2018-02" db="EMBL/GenBank/DDBJ databases">
        <title>Genome sequencing of Solimonas sp. HR-BB.</title>
        <authorList>
            <person name="Lee Y."/>
            <person name="Jeon C.O."/>
        </authorList>
    </citation>
    <scope>NUCLEOTIDE SEQUENCE [LARGE SCALE GENOMIC DNA]</scope>
    <source>
        <strain evidence="5">HR-U</strain>
    </source>
</reference>
<sequence>MNEKPLVLVVEDNPDHRFIMNWSYEKSNQQCRLLFAEDAEQALLYLEDVNPSFMLLDYELPGENGFELLDRLRTSRQWKHLPVVMFSHWENEAFIKEAYTSGVNAFVIKPQNRKEYINVWNTVFDFWNNHNQLPKVQKQPRYS</sequence>
<dbReference type="AlphaFoldDB" id="A0A2S7IG82"/>
<dbReference type="SMART" id="SM00448">
    <property type="entry name" value="REC"/>
    <property type="match status" value="1"/>
</dbReference>
<proteinExistence type="predicted"/>
<dbReference type="PANTHER" id="PTHR44591">
    <property type="entry name" value="STRESS RESPONSE REGULATOR PROTEIN 1"/>
    <property type="match status" value="1"/>
</dbReference>
<feature type="domain" description="Response regulatory" evidence="3">
    <location>
        <begin position="6"/>
        <end position="124"/>
    </location>
</feature>
<evidence type="ECO:0000313" key="4">
    <source>
        <dbReference type="EMBL" id="PQA54381.1"/>
    </source>
</evidence>
<keyword evidence="5" id="KW-1185">Reference proteome</keyword>
<dbReference type="PANTHER" id="PTHR44591:SF3">
    <property type="entry name" value="RESPONSE REGULATORY DOMAIN-CONTAINING PROTEIN"/>
    <property type="match status" value="1"/>
</dbReference>
<dbReference type="Proteomes" id="UP000239590">
    <property type="component" value="Unassembled WGS sequence"/>
</dbReference>
<protein>
    <recommendedName>
        <fullName evidence="3">Response regulatory domain-containing protein</fullName>
    </recommendedName>
</protein>
<dbReference type="SUPFAM" id="SSF52172">
    <property type="entry name" value="CheY-like"/>
    <property type="match status" value="1"/>
</dbReference>
<name>A0A2S7IG82_9BACT</name>
<dbReference type="OrthoDB" id="7631574at2"/>
<dbReference type="EMBL" id="PTRA01000006">
    <property type="protein sequence ID" value="PQA54381.1"/>
    <property type="molecule type" value="Genomic_DNA"/>
</dbReference>
<organism evidence="4 5">
    <name type="scientific">Siphonobacter curvatus</name>
    <dbReference type="NCBI Taxonomy" id="2094562"/>
    <lineage>
        <taxon>Bacteria</taxon>
        <taxon>Pseudomonadati</taxon>
        <taxon>Bacteroidota</taxon>
        <taxon>Cytophagia</taxon>
        <taxon>Cytophagales</taxon>
        <taxon>Cytophagaceae</taxon>
        <taxon>Siphonobacter</taxon>
    </lineage>
</organism>
<dbReference type="GO" id="GO:0000160">
    <property type="term" value="P:phosphorelay signal transduction system"/>
    <property type="evidence" value="ECO:0007669"/>
    <property type="project" value="InterPro"/>
</dbReference>
<evidence type="ECO:0000259" key="3">
    <source>
        <dbReference type="PROSITE" id="PS50110"/>
    </source>
</evidence>
<evidence type="ECO:0000256" key="1">
    <source>
        <dbReference type="ARBA" id="ARBA00022553"/>
    </source>
</evidence>
<dbReference type="PROSITE" id="PS50110">
    <property type="entry name" value="RESPONSE_REGULATORY"/>
    <property type="match status" value="1"/>
</dbReference>
<evidence type="ECO:0000313" key="5">
    <source>
        <dbReference type="Proteomes" id="UP000239590"/>
    </source>
</evidence>
<dbReference type="Pfam" id="PF00072">
    <property type="entry name" value="Response_reg"/>
    <property type="match status" value="1"/>
</dbReference>
<keyword evidence="1 2" id="KW-0597">Phosphoprotein</keyword>